<dbReference type="EMBL" id="JABGBW010000001">
    <property type="protein sequence ID" value="MBC2575221.1"/>
    <property type="molecule type" value="Genomic_DNA"/>
</dbReference>
<comment type="caution">
    <text evidence="1">The sequence shown here is derived from an EMBL/GenBank/DDBJ whole genome shotgun (WGS) entry which is preliminary data.</text>
</comment>
<organism evidence="1 2">
    <name type="scientific">Peptostreptococcus canis</name>
    <dbReference type="NCBI Taxonomy" id="1159213"/>
    <lineage>
        <taxon>Bacteria</taxon>
        <taxon>Bacillati</taxon>
        <taxon>Bacillota</taxon>
        <taxon>Clostridia</taxon>
        <taxon>Peptostreptococcales</taxon>
        <taxon>Peptostreptococcaceae</taxon>
        <taxon>Peptostreptococcus</taxon>
    </lineage>
</organism>
<protein>
    <recommendedName>
        <fullName evidence="3">Phage protein</fullName>
    </recommendedName>
</protein>
<evidence type="ECO:0000313" key="1">
    <source>
        <dbReference type="EMBL" id="MBC2575221.1"/>
    </source>
</evidence>
<gene>
    <name evidence="1" type="ORF">HLB29_00785</name>
</gene>
<accession>A0ABR6TII2</accession>
<dbReference type="Pfam" id="PF17318">
    <property type="entry name" value="DUF5361"/>
    <property type="match status" value="1"/>
</dbReference>
<evidence type="ECO:0008006" key="3">
    <source>
        <dbReference type="Google" id="ProtNLM"/>
    </source>
</evidence>
<keyword evidence="2" id="KW-1185">Reference proteome</keyword>
<dbReference type="Proteomes" id="UP000713904">
    <property type="component" value="Unassembled WGS sequence"/>
</dbReference>
<evidence type="ECO:0000313" key="2">
    <source>
        <dbReference type="Proteomes" id="UP000713904"/>
    </source>
</evidence>
<dbReference type="InterPro" id="IPR035286">
    <property type="entry name" value="DUF5361"/>
</dbReference>
<proteinExistence type="predicted"/>
<name>A0ABR6TII2_9FIRM</name>
<reference evidence="1 2" key="1">
    <citation type="submission" date="2020-05" db="EMBL/GenBank/DDBJ databases">
        <title>Draft genome of xy-202 and genomic insight in genome of the genus Peptostreptococcus.</title>
        <authorList>
            <person name="Zhang Z."/>
        </authorList>
    </citation>
    <scope>NUCLEOTIDE SEQUENCE [LARGE SCALE GENOMIC DNA]</scope>
    <source>
        <strain evidence="1 2">DSM 27025</strain>
    </source>
</reference>
<dbReference type="RefSeq" id="WP_185623258.1">
    <property type="nucleotide sequence ID" value="NZ_JABGBW010000001.1"/>
</dbReference>
<sequence length="125" mass="14402">MISVDEDALICDLAETYRIIDYRSFSLIFISTLAAGLRDNSRIKMKIANQKIELNTMLLAGALDMLRLLFWSKTKDGTKNRNRPKSIVEILEQKEKAVHDYATFASCEDFEKERKRLLQGIKEGE</sequence>